<feature type="disulfide bond" evidence="9">
    <location>
        <begin position="59"/>
        <end position="75"/>
    </location>
</feature>
<feature type="signal peptide" evidence="10">
    <location>
        <begin position="1"/>
        <end position="24"/>
    </location>
</feature>
<dbReference type="PRINTS" id="PR00389">
    <property type="entry name" value="PHPHLIPASEA2"/>
</dbReference>
<name>A0AA49XAD8_ANDCR</name>
<keyword evidence="6 9" id="KW-1015">Disulfide bond</keyword>
<keyword evidence="4 10" id="KW-0964">Secreted</keyword>
<protein>
    <recommendedName>
        <fullName evidence="10">Phospholipase A2</fullName>
        <ecNumber evidence="10">3.1.1.4</ecNumber>
    </recommendedName>
</protein>
<dbReference type="EC" id="3.1.1.4" evidence="10"/>
<dbReference type="CDD" id="cd00125">
    <property type="entry name" value="PLA2c"/>
    <property type="match status" value="1"/>
</dbReference>
<dbReference type="GO" id="GO:0050482">
    <property type="term" value="P:arachidonate secretion"/>
    <property type="evidence" value="ECO:0007669"/>
    <property type="project" value="InterPro"/>
</dbReference>
<dbReference type="GO" id="GO:0005509">
    <property type="term" value="F:calcium ion binding"/>
    <property type="evidence" value="ECO:0007669"/>
    <property type="project" value="InterPro"/>
</dbReference>
<feature type="active site" evidence="7">
    <location>
        <position position="78"/>
    </location>
</feature>
<feature type="disulfide bond" evidence="9">
    <location>
        <begin position="74"/>
        <end position="134"/>
    </location>
</feature>
<dbReference type="EMBL" id="OQ982087">
    <property type="protein sequence ID" value="WLP01540.1"/>
    <property type="molecule type" value="mRNA"/>
</dbReference>
<keyword evidence="10" id="KW-0443">Lipid metabolism</keyword>
<dbReference type="AlphaFoldDB" id="A0AA49XAD8"/>
<feature type="disulfide bond" evidence="9">
    <location>
        <begin position="81"/>
        <end position="127"/>
    </location>
</feature>
<keyword evidence="8 10" id="KW-0106">Calcium</keyword>
<dbReference type="InterPro" id="IPR036444">
    <property type="entry name" value="PLipase_A2_dom_sf"/>
</dbReference>
<evidence type="ECO:0000256" key="1">
    <source>
        <dbReference type="ARBA" id="ARBA00001604"/>
    </source>
</evidence>
<dbReference type="GO" id="GO:0047498">
    <property type="term" value="F:calcium-dependent phospholipase A2 activity"/>
    <property type="evidence" value="ECO:0007669"/>
    <property type="project" value="TreeGrafter"/>
</dbReference>
<evidence type="ECO:0000256" key="2">
    <source>
        <dbReference type="ARBA" id="ARBA00004613"/>
    </source>
</evidence>
<dbReference type="SUPFAM" id="SSF48619">
    <property type="entry name" value="Phospholipase A2, PLA2"/>
    <property type="match status" value="1"/>
</dbReference>
<comment type="catalytic activity">
    <reaction evidence="1 10">
        <text>a 1,2-diacyl-sn-glycero-3-phosphocholine + H2O = a 1-acyl-sn-glycero-3-phosphocholine + a fatty acid + H(+)</text>
        <dbReference type="Rhea" id="RHEA:15801"/>
        <dbReference type="ChEBI" id="CHEBI:15377"/>
        <dbReference type="ChEBI" id="CHEBI:15378"/>
        <dbReference type="ChEBI" id="CHEBI:28868"/>
        <dbReference type="ChEBI" id="CHEBI:57643"/>
        <dbReference type="ChEBI" id="CHEBI:58168"/>
        <dbReference type="EC" id="3.1.1.4"/>
    </reaction>
</comment>
<feature type="active site" evidence="7">
    <location>
        <position position="128"/>
    </location>
</feature>
<keyword evidence="8" id="KW-0479">Metal-binding</keyword>
<feature type="binding site" evidence="8">
    <location>
        <position position="62"/>
    </location>
    <ligand>
        <name>Ca(2+)</name>
        <dbReference type="ChEBI" id="CHEBI:29108"/>
    </ligand>
</feature>
<evidence type="ECO:0000256" key="5">
    <source>
        <dbReference type="ARBA" id="ARBA00023145"/>
    </source>
</evidence>
<dbReference type="InterPro" id="IPR001211">
    <property type="entry name" value="PLA2"/>
</dbReference>
<comment type="cofactor">
    <cofactor evidence="8">
        <name>Ca(2+)</name>
        <dbReference type="ChEBI" id="CHEBI:29108"/>
    </cofactor>
    <text evidence="8">Binds 1 Ca(2+) ion per subunit.</text>
</comment>
<feature type="domain" description="Phospholipase A2-like central" evidence="11">
    <location>
        <begin position="33"/>
        <end position="154"/>
    </location>
</feature>
<keyword evidence="5" id="KW-0865">Zymogen</keyword>
<dbReference type="GO" id="GO:0005543">
    <property type="term" value="F:phospholipid binding"/>
    <property type="evidence" value="ECO:0007669"/>
    <property type="project" value="TreeGrafter"/>
</dbReference>
<dbReference type="GO" id="GO:0005576">
    <property type="term" value="C:extracellular region"/>
    <property type="evidence" value="ECO:0007669"/>
    <property type="project" value="UniProtKB-SubCell"/>
</dbReference>
<evidence type="ECO:0000256" key="6">
    <source>
        <dbReference type="ARBA" id="ARBA00023157"/>
    </source>
</evidence>
<sequence length="155" mass="17747">MISIIKNNIFQLLLLFTWHQMYEFRTIDRTKRSLIDLAEMVEITTGRNGTDFVPYGNWCGIGGSGKAIDAIDNCCRRHDICYLDKIGKECNSIFSLYVANYKWSSEGGKVFCSMEDRNSCGRATCACDREVVICLAKNIGEYREEHRYVRSALDT</sequence>
<feature type="disulfide bond" evidence="9">
    <location>
        <begin position="90"/>
        <end position="120"/>
    </location>
</feature>
<evidence type="ECO:0000313" key="12">
    <source>
        <dbReference type="EMBL" id="WLP01540.1"/>
    </source>
</evidence>
<dbReference type="PROSITE" id="PS00118">
    <property type="entry name" value="PA2_HIS"/>
    <property type="match status" value="1"/>
</dbReference>
<evidence type="ECO:0000256" key="9">
    <source>
        <dbReference type="PIRSR" id="PIRSR601211-3"/>
    </source>
</evidence>
<keyword evidence="10" id="KW-0732">Signal</keyword>
<evidence type="ECO:0000256" key="8">
    <source>
        <dbReference type="PIRSR" id="PIRSR601211-2"/>
    </source>
</evidence>
<evidence type="ECO:0000256" key="3">
    <source>
        <dbReference type="ARBA" id="ARBA00009659"/>
    </source>
</evidence>
<dbReference type="GO" id="GO:0016042">
    <property type="term" value="P:lipid catabolic process"/>
    <property type="evidence" value="ECO:0007669"/>
    <property type="project" value="InterPro"/>
</dbReference>
<dbReference type="Gene3D" id="1.20.90.10">
    <property type="entry name" value="Phospholipase A2 domain"/>
    <property type="match status" value="1"/>
</dbReference>
<feature type="binding site" evidence="8">
    <location>
        <position position="60"/>
    </location>
    <ligand>
        <name>Ca(2+)</name>
        <dbReference type="ChEBI" id="CHEBI:29108"/>
    </ligand>
</feature>
<feature type="binding site" evidence="8">
    <location>
        <position position="79"/>
    </location>
    <ligand>
        <name>Ca(2+)</name>
        <dbReference type="ChEBI" id="CHEBI:29108"/>
    </ligand>
</feature>
<dbReference type="PANTHER" id="PTHR11716:SF51">
    <property type="entry name" value="PHOSPHOLIPASE A2"/>
    <property type="match status" value="1"/>
</dbReference>
<comment type="similarity">
    <text evidence="3">Belongs to the phospholipase A2 family. Group III subfamily.</text>
</comment>
<organism evidence="12">
    <name type="scientific">Androctonus crassicauda</name>
    <name type="common">Arabian fat-tailed scorpion</name>
    <dbReference type="NCBI Taxonomy" id="122909"/>
    <lineage>
        <taxon>Eukaryota</taxon>
        <taxon>Metazoa</taxon>
        <taxon>Ecdysozoa</taxon>
        <taxon>Arthropoda</taxon>
        <taxon>Chelicerata</taxon>
        <taxon>Arachnida</taxon>
        <taxon>Scorpiones</taxon>
        <taxon>Buthida</taxon>
        <taxon>Buthoidea</taxon>
        <taxon>Buthidae</taxon>
        <taxon>Androctonus</taxon>
    </lineage>
</organism>
<comment type="subcellular location">
    <subcellularLocation>
        <location evidence="2 10">Secreted</location>
    </subcellularLocation>
</comment>
<feature type="chain" id="PRO_5041484740" description="Phospholipase A2" evidence="10">
    <location>
        <begin position="25"/>
        <end position="155"/>
    </location>
</feature>
<keyword evidence="10" id="KW-0378">Hydrolase</keyword>
<dbReference type="SMART" id="SM00085">
    <property type="entry name" value="PA2c"/>
    <property type="match status" value="1"/>
</dbReference>
<feature type="disulfide bond" evidence="9">
    <location>
        <begin position="112"/>
        <end position="125"/>
    </location>
</feature>
<proteinExistence type="evidence at transcript level"/>
<reference evidence="12" key="1">
    <citation type="submission" date="2023-05" db="EMBL/GenBank/DDBJ databases">
        <authorList>
            <person name="Salabi F."/>
        </authorList>
    </citation>
    <scope>NUCLEOTIDE SEQUENCE</scope>
</reference>
<dbReference type="InterPro" id="IPR016090">
    <property type="entry name" value="PLA2-like_dom"/>
</dbReference>
<accession>A0AA49XAD8</accession>
<dbReference type="InterPro" id="IPR033113">
    <property type="entry name" value="PLA2_histidine"/>
</dbReference>
<dbReference type="PANTHER" id="PTHR11716">
    <property type="entry name" value="PHOSPHOLIPASE A2 FAMILY MEMBER"/>
    <property type="match status" value="1"/>
</dbReference>
<evidence type="ECO:0000256" key="4">
    <source>
        <dbReference type="ARBA" id="ARBA00022525"/>
    </source>
</evidence>
<evidence type="ECO:0000259" key="11">
    <source>
        <dbReference type="SMART" id="SM00085"/>
    </source>
</evidence>
<evidence type="ECO:0000256" key="7">
    <source>
        <dbReference type="PIRSR" id="PIRSR601211-1"/>
    </source>
</evidence>
<evidence type="ECO:0000256" key="10">
    <source>
        <dbReference type="RuleBase" id="RU361236"/>
    </source>
</evidence>
<dbReference type="GO" id="GO:0006644">
    <property type="term" value="P:phospholipid metabolic process"/>
    <property type="evidence" value="ECO:0007669"/>
    <property type="project" value="InterPro"/>
</dbReference>
<dbReference type="Pfam" id="PF00068">
    <property type="entry name" value="Phospholip_A2_1"/>
    <property type="match status" value="1"/>
</dbReference>